<evidence type="ECO:0000259" key="5">
    <source>
        <dbReference type="Pfam" id="PF06803"/>
    </source>
</evidence>
<dbReference type="STRING" id="390241.SAMN04488023_13214"/>
<dbReference type="AlphaFoldDB" id="A0A1H9ULY0"/>
<proteinExistence type="predicted"/>
<dbReference type="OrthoDB" id="9800034at2"/>
<comment type="subcellular location">
    <subcellularLocation>
        <location evidence="1">Endomembrane system</location>
        <topology evidence="1">Multi-pass membrane protein</topology>
    </subcellularLocation>
</comment>
<evidence type="ECO:0000256" key="4">
    <source>
        <dbReference type="ARBA" id="ARBA00023136"/>
    </source>
</evidence>
<name>A0A1H9ULY0_9SPHI</name>
<organism evidence="6 7">
    <name type="scientific">Pedobacter rhizosphaerae</name>
    <dbReference type="NCBI Taxonomy" id="390241"/>
    <lineage>
        <taxon>Bacteria</taxon>
        <taxon>Pseudomonadati</taxon>
        <taxon>Bacteroidota</taxon>
        <taxon>Sphingobacteriia</taxon>
        <taxon>Sphingobacteriales</taxon>
        <taxon>Sphingobacteriaceae</taxon>
        <taxon>Pedobacter</taxon>
    </lineage>
</organism>
<evidence type="ECO:0000313" key="6">
    <source>
        <dbReference type="EMBL" id="SES10308.1"/>
    </source>
</evidence>
<dbReference type="Proteomes" id="UP000199572">
    <property type="component" value="Unassembled WGS sequence"/>
</dbReference>
<evidence type="ECO:0000256" key="3">
    <source>
        <dbReference type="ARBA" id="ARBA00022989"/>
    </source>
</evidence>
<evidence type="ECO:0000313" key="7">
    <source>
        <dbReference type="Proteomes" id="UP000199572"/>
    </source>
</evidence>
<feature type="domain" description="DUF1232" evidence="5">
    <location>
        <begin position="77"/>
        <end position="110"/>
    </location>
</feature>
<evidence type="ECO:0000256" key="1">
    <source>
        <dbReference type="ARBA" id="ARBA00004127"/>
    </source>
</evidence>
<protein>
    <submittedName>
        <fullName evidence="6">Uncharacterized membrane protein YkvA, DUF1232 family</fullName>
    </submittedName>
</protein>
<dbReference type="InterPro" id="IPR010652">
    <property type="entry name" value="DUF1232"/>
</dbReference>
<keyword evidence="3" id="KW-1133">Transmembrane helix</keyword>
<accession>A0A1H9ULY0</accession>
<reference evidence="6 7" key="1">
    <citation type="submission" date="2016-10" db="EMBL/GenBank/DDBJ databases">
        <authorList>
            <person name="de Groot N.N."/>
        </authorList>
    </citation>
    <scope>NUCLEOTIDE SEQUENCE [LARGE SCALE GENOMIC DNA]</scope>
    <source>
        <strain evidence="6 7">DSM 18610</strain>
    </source>
</reference>
<gene>
    <name evidence="6" type="ORF">SAMN04488023_13214</name>
</gene>
<evidence type="ECO:0000256" key="2">
    <source>
        <dbReference type="ARBA" id="ARBA00022692"/>
    </source>
</evidence>
<keyword evidence="4" id="KW-0472">Membrane</keyword>
<sequence>MKLNRQKILDFFRKSENRATVILKDKTEANAAIQEALGKAVTYRSDLEGVWDKLVLLYAVAKDYVNGEYREIPKRSIVAIVGGLVYFLSPVDVVPDFVPVLGFIDDIFVLNLVYKQVVKDLEKYKSWKESQVKEIGDLDGSAAL</sequence>
<dbReference type="RefSeq" id="WP_090887476.1">
    <property type="nucleotide sequence ID" value="NZ_FOGG01000032.1"/>
</dbReference>
<keyword evidence="2" id="KW-0812">Transmembrane</keyword>
<dbReference type="EMBL" id="FOGG01000032">
    <property type="protein sequence ID" value="SES10308.1"/>
    <property type="molecule type" value="Genomic_DNA"/>
</dbReference>
<dbReference type="Pfam" id="PF06803">
    <property type="entry name" value="DUF1232"/>
    <property type="match status" value="1"/>
</dbReference>
<keyword evidence="7" id="KW-1185">Reference proteome</keyword>
<dbReference type="GO" id="GO:0012505">
    <property type="term" value="C:endomembrane system"/>
    <property type="evidence" value="ECO:0007669"/>
    <property type="project" value="UniProtKB-SubCell"/>
</dbReference>